<keyword evidence="3" id="KW-1185">Reference proteome</keyword>
<gene>
    <name evidence="2" type="ORF">CSSPJE1EN1_LOCUS7850</name>
</gene>
<feature type="transmembrane region" description="Helical" evidence="1">
    <location>
        <begin position="191"/>
        <end position="211"/>
    </location>
</feature>
<keyword evidence="1" id="KW-0812">Transmembrane</keyword>
<accession>A0ABP0W6D9</accession>
<protein>
    <submittedName>
        <fullName evidence="2">Uncharacterized protein</fullName>
    </submittedName>
</protein>
<organism evidence="2 3">
    <name type="scientific">Sphagnum jensenii</name>
    <dbReference type="NCBI Taxonomy" id="128206"/>
    <lineage>
        <taxon>Eukaryota</taxon>
        <taxon>Viridiplantae</taxon>
        <taxon>Streptophyta</taxon>
        <taxon>Embryophyta</taxon>
        <taxon>Bryophyta</taxon>
        <taxon>Sphagnophytina</taxon>
        <taxon>Sphagnopsida</taxon>
        <taxon>Sphagnales</taxon>
        <taxon>Sphagnaceae</taxon>
        <taxon>Sphagnum</taxon>
    </lineage>
</organism>
<reference evidence="2" key="1">
    <citation type="submission" date="2024-02" db="EMBL/GenBank/DDBJ databases">
        <authorList>
            <consortium name="ELIXIR-Norway"/>
            <consortium name="Elixir Norway"/>
        </authorList>
    </citation>
    <scope>NUCLEOTIDE SEQUENCE</scope>
</reference>
<evidence type="ECO:0000313" key="3">
    <source>
        <dbReference type="Proteomes" id="UP001497444"/>
    </source>
</evidence>
<name>A0ABP0W6D9_9BRYO</name>
<dbReference type="EMBL" id="OZ020109">
    <property type="protein sequence ID" value="CAK9262372.1"/>
    <property type="molecule type" value="Genomic_DNA"/>
</dbReference>
<proteinExistence type="predicted"/>
<keyword evidence="1" id="KW-1133">Transmembrane helix</keyword>
<dbReference type="Proteomes" id="UP001497444">
    <property type="component" value="Chromosome 14"/>
</dbReference>
<keyword evidence="1" id="KW-0472">Membrane</keyword>
<evidence type="ECO:0000256" key="1">
    <source>
        <dbReference type="SAM" id="Phobius"/>
    </source>
</evidence>
<evidence type="ECO:0000313" key="2">
    <source>
        <dbReference type="EMBL" id="CAK9262372.1"/>
    </source>
</evidence>
<sequence>MSLISMVTMGPAGLFTYESAASMSKTSLSLLAIMVGALAFLNCSWRSGNWTLIVCVRSASAPYALASKPGVYLEKDKLRPLHSTEVSFLVAIAPSSFSKKIRKYPLVSKVPEMKDTERWSFRHSCRVLNVALPPNVRPTTVRRAFLAALPCILSTNSSVNSASSSKLRFIGDGPWVSTPEGEVDPGPLPECAIRFGLGGAAMGAIGFLLVSVFPLNVFALAAEASSLVTCLAATALK</sequence>